<reference evidence="1 2" key="3">
    <citation type="journal article" date="2016" name="Sci. Rep.">
        <title>Genome-wide diversity and gene expression profiling of Babesia microti isolates identify polymorphic genes that mediate host-pathogen interactions.</title>
        <authorList>
            <person name="Silva J.C."/>
            <person name="Cornillot E."/>
            <person name="McCracken C."/>
            <person name="Usmani-Brown S."/>
            <person name="Dwivedi A."/>
            <person name="Ifeonu O.O."/>
            <person name="Crabtree J."/>
            <person name="Gotia H.T."/>
            <person name="Virji A.Z."/>
            <person name="Reynes C."/>
            <person name="Colinge J."/>
            <person name="Kumar V."/>
            <person name="Lawres L."/>
            <person name="Pazzi J.E."/>
            <person name="Pablo J.V."/>
            <person name="Hung C."/>
            <person name="Brancato J."/>
            <person name="Kumari P."/>
            <person name="Orvis J."/>
            <person name="Tretina K."/>
            <person name="Chibucos M."/>
            <person name="Ott S."/>
            <person name="Sadzewicz L."/>
            <person name="Sengamalay N."/>
            <person name="Shetty A.C."/>
            <person name="Su Q."/>
            <person name="Tallon L."/>
            <person name="Fraser C.M."/>
            <person name="Frutos R."/>
            <person name="Molina D.M."/>
            <person name="Krause P.J."/>
            <person name="Ben Mamoun C."/>
        </authorList>
    </citation>
    <scope>NUCLEOTIDE SEQUENCE [LARGE SCALE GENOMIC DNA]</scope>
    <source>
        <strain evidence="1 2">RI</strain>
    </source>
</reference>
<dbReference type="KEGG" id="bmic:BMR1_03g01495"/>
<sequence length="199" mass="22170">MDSDRGPSPTNRIPLITNVYKTLKGYKHFRKLEKLIKSKSKSQQNEISECVDENTPIHNLTPSSIANSAVSNLANCSNCTTSTNSISSKDLHDYRQSDMSKGCLDDDILEQLVRVEHERAHLTNVHDTYEIGNSTPSTEICKCNICSFYNGSTPPAMTGIDPEMYPKCIYKSVGAHGIHGIKRKIIGAKKSLYKYITNL</sequence>
<proteinExistence type="predicted"/>
<keyword evidence="2" id="KW-1185">Reference proteome</keyword>
<dbReference type="AlphaFoldDB" id="A0A0K3AQJ0"/>
<dbReference type="VEuPathDB" id="PiroplasmaDB:BMR1_03g01495"/>
<evidence type="ECO:0000313" key="1">
    <source>
        <dbReference type="EMBL" id="CTQ40898.1"/>
    </source>
</evidence>
<evidence type="ECO:0000313" key="2">
    <source>
        <dbReference type="Proteomes" id="UP000002899"/>
    </source>
</evidence>
<dbReference type="GeneID" id="24424934"/>
<gene>
    <name evidence="1" type="ORF">BMR1_03g01495</name>
</gene>
<name>A0A0K3AQJ0_BABMR</name>
<accession>A0A0K3AQJ0</accession>
<reference evidence="1 2" key="2">
    <citation type="journal article" date="2013" name="PLoS ONE">
        <title>Whole genome mapping and re-organization of the nuclear and mitochondrial genomes of Babesia microti isolates.</title>
        <authorList>
            <person name="Cornillot E."/>
            <person name="Dassouli A."/>
            <person name="Garg A."/>
            <person name="Pachikara N."/>
            <person name="Randazzo S."/>
            <person name="Depoix D."/>
            <person name="Carcy B."/>
            <person name="Delbecq S."/>
            <person name="Frutos R."/>
            <person name="Silva J.C."/>
            <person name="Sutton R."/>
            <person name="Krause P.J."/>
            <person name="Mamoun C.B."/>
        </authorList>
    </citation>
    <scope>NUCLEOTIDE SEQUENCE [LARGE SCALE GENOMIC DNA]</scope>
    <source>
        <strain evidence="1 2">RI</strain>
    </source>
</reference>
<dbReference type="EMBL" id="LN871598">
    <property type="protein sequence ID" value="CTQ40898.1"/>
    <property type="molecule type" value="Genomic_DNA"/>
</dbReference>
<protein>
    <submittedName>
        <fullName evidence="1">Uncharacterized protein</fullName>
    </submittedName>
</protein>
<dbReference type="Proteomes" id="UP000002899">
    <property type="component" value="Chromosome III"/>
</dbReference>
<organism evidence="1 2">
    <name type="scientific">Babesia microti (strain RI)</name>
    <dbReference type="NCBI Taxonomy" id="1133968"/>
    <lineage>
        <taxon>Eukaryota</taxon>
        <taxon>Sar</taxon>
        <taxon>Alveolata</taxon>
        <taxon>Apicomplexa</taxon>
        <taxon>Aconoidasida</taxon>
        <taxon>Piroplasmida</taxon>
        <taxon>Babesiidae</taxon>
        <taxon>Babesia</taxon>
    </lineage>
</organism>
<dbReference type="RefSeq" id="XP_012648909.1">
    <property type="nucleotide sequence ID" value="XM_012793455.1"/>
</dbReference>
<reference evidence="1 2" key="1">
    <citation type="journal article" date="2012" name="Nucleic Acids Res.">
        <title>Sequencing of the smallest Apicomplexan genome from the human pathogen Babesia microti.</title>
        <authorList>
            <person name="Cornillot E."/>
            <person name="Hadj-Kaddour K."/>
            <person name="Dassouli A."/>
            <person name="Noel B."/>
            <person name="Ranwez V."/>
            <person name="Vacherie B."/>
            <person name="Augagneur Y."/>
            <person name="Bres V."/>
            <person name="Duclos A."/>
            <person name="Randazzo S."/>
            <person name="Carcy B."/>
            <person name="Debierre-Grockiego F."/>
            <person name="Delbecq S."/>
            <person name="Moubri-Menage K."/>
            <person name="Shams-Eldin H."/>
            <person name="Usmani-Brown S."/>
            <person name="Bringaud F."/>
            <person name="Wincker P."/>
            <person name="Vivares C.P."/>
            <person name="Schwarz R.T."/>
            <person name="Schetters T.P."/>
            <person name="Krause P.J."/>
            <person name="Gorenflot A."/>
            <person name="Berry V."/>
            <person name="Barbe V."/>
            <person name="Ben Mamoun C."/>
        </authorList>
    </citation>
    <scope>NUCLEOTIDE SEQUENCE [LARGE SCALE GENOMIC DNA]</scope>
    <source>
        <strain evidence="1 2">RI</strain>
    </source>
</reference>